<dbReference type="RefSeq" id="WP_193866325.1">
    <property type="nucleotide sequence ID" value="NZ_JADEYR010000011.1"/>
</dbReference>
<dbReference type="Pfam" id="PF01263">
    <property type="entry name" value="Aldose_epim"/>
    <property type="match status" value="1"/>
</dbReference>
<dbReference type="InterPro" id="IPR014718">
    <property type="entry name" value="GH-type_carb-bd"/>
</dbReference>
<organism evidence="5 6">
    <name type="scientific">Brachybacterium epidermidis</name>
    <dbReference type="NCBI Taxonomy" id="2781983"/>
    <lineage>
        <taxon>Bacteria</taxon>
        <taxon>Bacillati</taxon>
        <taxon>Actinomycetota</taxon>
        <taxon>Actinomycetes</taxon>
        <taxon>Micrococcales</taxon>
        <taxon>Dermabacteraceae</taxon>
        <taxon>Brachybacterium</taxon>
    </lineage>
</organism>
<dbReference type="InterPro" id="IPR008183">
    <property type="entry name" value="Aldose_1/G6P_1-epimerase"/>
</dbReference>
<comment type="similarity">
    <text evidence="2 4">Belongs to the glucose-6-phosphate 1-epimerase family.</text>
</comment>
<accession>A0ABR9W2C3</accession>
<dbReference type="InterPro" id="IPR025532">
    <property type="entry name" value="G6P_1-epimerase"/>
</dbReference>
<dbReference type="SUPFAM" id="SSF74650">
    <property type="entry name" value="Galactose mutarotase-like"/>
    <property type="match status" value="1"/>
</dbReference>
<keyword evidence="6" id="KW-1185">Reference proteome</keyword>
<dbReference type="CDD" id="cd09020">
    <property type="entry name" value="D-hex-6-P-epi_like"/>
    <property type="match status" value="1"/>
</dbReference>
<evidence type="ECO:0000256" key="2">
    <source>
        <dbReference type="ARBA" id="ARBA00005866"/>
    </source>
</evidence>
<keyword evidence="3 4" id="KW-0413">Isomerase</keyword>
<gene>
    <name evidence="5" type="ORF">IOE58_10460</name>
</gene>
<dbReference type="Gene3D" id="2.70.98.10">
    <property type="match status" value="1"/>
</dbReference>
<name>A0ABR9W2C3_9MICO</name>
<protein>
    <recommendedName>
        <fullName evidence="4">Putative glucose-6-phosphate 1-epimerase</fullName>
        <ecNumber evidence="4">5.1.3.15</ecNumber>
    </recommendedName>
</protein>
<dbReference type="PIRSF" id="PIRSF016020">
    <property type="entry name" value="PHexose_mutarotase"/>
    <property type="match status" value="1"/>
</dbReference>
<sequence length="292" mass="31242">MTPATEPAPVPLPPGVSQERVHGTEALVVDTPAARAVLHLDGAHLTSWAPAGEQDVLWLSELSEYGDGAAIRGGIPLVVPWFGPGRDSERPVKHGWIRNHPWELTAASFDGDDVVLELALKGADPDGTGIRADAVFRIGADLSVDLTLTAGSEEIEAEAALHTYLAVGDVREIEIRGLQGGDYFDNTRDLEQFRQEEPVLRLSGATDRVYGVNAEVVIEDVAGARRIVSSPRGTAKTVVWNPWSQSAAEMADMPNDAWTDFVCVEPAVAKDAAQVLPPGGALTLGVTYRVER</sequence>
<comment type="caution">
    <text evidence="5">The sequence shown here is derived from an EMBL/GenBank/DDBJ whole genome shotgun (WGS) entry which is preliminary data.</text>
</comment>
<dbReference type="PANTHER" id="PTHR11122">
    <property type="entry name" value="APOSPORY-ASSOCIATED PROTEIN C-RELATED"/>
    <property type="match status" value="1"/>
</dbReference>
<dbReference type="Proteomes" id="UP000644727">
    <property type="component" value="Unassembled WGS sequence"/>
</dbReference>
<dbReference type="PANTHER" id="PTHR11122:SF13">
    <property type="entry name" value="GLUCOSE-6-PHOSPHATE 1-EPIMERASE"/>
    <property type="match status" value="1"/>
</dbReference>
<evidence type="ECO:0000256" key="1">
    <source>
        <dbReference type="ARBA" id="ARBA00001096"/>
    </source>
</evidence>
<dbReference type="EC" id="5.1.3.15" evidence="4"/>
<dbReference type="InterPro" id="IPR011013">
    <property type="entry name" value="Gal_mutarotase_sf_dom"/>
</dbReference>
<evidence type="ECO:0000256" key="4">
    <source>
        <dbReference type="PIRNR" id="PIRNR016020"/>
    </source>
</evidence>
<reference evidence="5 6" key="1">
    <citation type="submission" date="2020-10" db="EMBL/GenBank/DDBJ databases">
        <title>Draft genome and description of Brachybacterium epidermidis sp nov.</title>
        <authorList>
            <person name="Boxberger M."/>
            <person name="La Scola B."/>
        </authorList>
    </citation>
    <scope>NUCLEOTIDE SEQUENCE [LARGE SCALE GENOMIC DNA]</scope>
    <source>
        <strain evidence="5 6">Marseille-Q2903</strain>
    </source>
</reference>
<proteinExistence type="inferred from homology"/>
<dbReference type="EMBL" id="JADEYR010000011">
    <property type="protein sequence ID" value="MBE9404585.1"/>
    <property type="molecule type" value="Genomic_DNA"/>
</dbReference>
<evidence type="ECO:0000313" key="6">
    <source>
        <dbReference type="Proteomes" id="UP000644727"/>
    </source>
</evidence>
<evidence type="ECO:0000256" key="3">
    <source>
        <dbReference type="ARBA" id="ARBA00023235"/>
    </source>
</evidence>
<evidence type="ECO:0000313" key="5">
    <source>
        <dbReference type="EMBL" id="MBE9404585.1"/>
    </source>
</evidence>
<comment type="catalytic activity">
    <reaction evidence="1">
        <text>alpha-D-glucose 6-phosphate = beta-D-glucose 6-phosphate</text>
        <dbReference type="Rhea" id="RHEA:16249"/>
        <dbReference type="ChEBI" id="CHEBI:58225"/>
        <dbReference type="ChEBI" id="CHEBI:58247"/>
        <dbReference type="EC" id="5.1.3.15"/>
    </reaction>
</comment>